<feature type="region of interest" description="Disordered" evidence="1">
    <location>
        <begin position="1"/>
        <end position="26"/>
    </location>
</feature>
<dbReference type="Proteomes" id="UP000734854">
    <property type="component" value="Unassembled WGS sequence"/>
</dbReference>
<organism evidence="2 3">
    <name type="scientific">Zingiber officinale</name>
    <name type="common">Ginger</name>
    <name type="synonym">Amomum zingiber</name>
    <dbReference type="NCBI Taxonomy" id="94328"/>
    <lineage>
        <taxon>Eukaryota</taxon>
        <taxon>Viridiplantae</taxon>
        <taxon>Streptophyta</taxon>
        <taxon>Embryophyta</taxon>
        <taxon>Tracheophyta</taxon>
        <taxon>Spermatophyta</taxon>
        <taxon>Magnoliopsida</taxon>
        <taxon>Liliopsida</taxon>
        <taxon>Zingiberales</taxon>
        <taxon>Zingiberaceae</taxon>
        <taxon>Zingiber</taxon>
    </lineage>
</organism>
<accession>A0A8J5CCT1</accession>
<dbReference type="AlphaFoldDB" id="A0A8J5CCT1"/>
<feature type="compositionally biased region" description="Acidic residues" evidence="1">
    <location>
        <begin position="104"/>
        <end position="116"/>
    </location>
</feature>
<feature type="region of interest" description="Disordered" evidence="1">
    <location>
        <begin position="97"/>
        <end position="116"/>
    </location>
</feature>
<proteinExistence type="predicted"/>
<dbReference type="PANTHER" id="PTHR33264">
    <property type="entry name" value="EXPRESSED PROTEIN"/>
    <property type="match status" value="1"/>
</dbReference>
<evidence type="ECO:0000313" key="3">
    <source>
        <dbReference type="Proteomes" id="UP000734854"/>
    </source>
</evidence>
<gene>
    <name evidence="2" type="ORF">ZIOFF_067063</name>
</gene>
<keyword evidence="3" id="KW-1185">Reference proteome</keyword>
<evidence type="ECO:0000256" key="1">
    <source>
        <dbReference type="SAM" id="MobiDB-lite"/>
    </source>
</evidence>
<name>A0A8J5CCT1_ZINOF</name>
<sequence length="162" mass="17583">MARRGALYSQHPPSAMPPATSARRPPVILKRSPPVRARCAEVAGGTAADCVAVCCCFPCAAVDVVVLTAVRLPAGICRKVMRARKARMRKLRDARLLGKKTDDETSPADSEEESECEEVAAAAGLTPVEMAEVEMEMSARFHGAGFWRSPSQKEEPRSRLIY</sequence>
<evidence type="ECO:0000313" key="2">
    <source>
        <dbReference type="EMBL" id="KAG6473156.1"/>
    </source>
</evidence>
<reference evidence="2 3" key="1">
    <citation type="submission" date="2020-08" db="EMBL/GenBank/DDBJ databases">
        <title>Plant Genome Project.</title>
        <authorList>
            <person name="Zhang R.-G."/>
        </authorList>
    </citation>
    <scope>NUCLEOTIDE SEQUENCE [LARGE SCALE GENOMIC DNA]</scope>
    <source>
        <tissue evidence="2">Rhizome</tissue>
    </source>
</reference>
<dbReference type="EMBL" id="JACMSC010000019">
    <property type="protein sequence ID" value="KAG6473156.1"/>
    <property type="molecule type" value="Genomic_DNA"/>
</dbReference>
<protein>
    <submittedName>
        <fullName evidence="2">Uncharacterized protein</fullName>
    </submittedName>
</protein>
<dbReference type="PANTHER" id="PTHR33264:SF69">
    <property type="entry name" value="WRKY DOMAIN-CONTAINING PROTEIN"/>
    <property type="match status" value="1"/>
</dbReference>
<comment type="caution">
    <text evidence="2">The sequence shown here is derived from an EMBL/GenBank/DDBJ whole genome shotgun (WGS) entry which is preliminary data.</text>
</comment>